<organism evidence="8">
    <name type="scientific">freshwater metagenome</name>
    <dbReference type="NCBI Taxonomy" id="449393"/>
    <lineage>
        <taxon>unclassified sequences</taxon>
        <taxon>metagenomes</taxon>
        <taxon>ecological metagenomes</taxon>
    </lineage>
</organism>
<dbReference type="GO" id="GO:0004190">
    <property type="term" value="F:aspartic-type endopeptidase activity"/>
    <property type="evidence" value="ECO:0007669"/>
    <property type="project" value="InterPro"/>
</dbReference>
<dbReference type="AlphaFoldDB" id="A0A6J7IF83"/>
<accession>A0A6J7IF83</accession>
<dbReference type="NCBIfam" id="TIGR00077">
    <property type="entry name" value="lspA"/>
    <property type="match status" value="1"/>
</dbReference>
<evidence type="ECO:0000256" key="4">
    <source>
        <dbReference type="ARBA" id="ARBA00022801"/>
    </source>
</evidence>
<proteinExistence type="inferred from homology"/>
<protein>
    <submittedName>
        <fullName evidence="8">Unannotated protein</fullName>
    </submittedName>
</protein>
<dbReference type="EMBL" id="CAFBNB010000098">
    <property type="protein sequence ID" value="CAB4929550.1"/>
    <property type="molecule type" value="Genomic_DNA"/>
</dbReference>
<evidence type="ECO:0000256" key="1">
    <source>
        <dbReference type="ARBA" id="ARBA00022475"/>
    </source>
</evidence>
<evidence type="ECO:0000256" key="2">
    <source>
        <dbReference type="ARBA" id="ARBA00022670"/>
    </source>
</evidence>
<keyword evidence="6 7" id="KW-0472">Membrane</keyword>
<dbReference type="PANTHER" id="PTHR33695:SF1">
    <property type="entry name" value="LIPOPROTEIN SIGNAL PEPTIDASE"/>
    <property type="match status" value="1"/>
</dbReference>
<keyword evidence="5 7" id="KW-1133">Transmembrane helix</keyword>
<name>A0A6J7IF83_9ZZZZ</name>
<evidence type="ECO:0000313" key="8">
    <source>
        <dbReference type="EMBL" id="CAB4929550.1"/>
    </source>
</evidence>
<dbReference type="Pfam" id="PF01252">
    <property type="entry name" value="Peptidase_A8"/>
    <property type="match status" value="1"/>
</dbReference>
<dbReference type="GO" id="GO:0006508">
    <property type="term" value="P:proteolysis"/>
    <property type="evidence" value="ECO:0007669"/>
    <property type="project" value="UniProtKB-KW"/>
</dbReference>
<feature type="transmembrane region" description="Helical" evidence="7">
    <location>
        <begin position="69"/>
        <end position="88"/>
    </location>
</feature>
<dbReference type="PANTHER" id="PTHR33695">
    <property type="entry name" value="LIPOPROTEIN SIGNAL PEPTIDASE"/>
    <property type="match status" value="1"/>
</dbReference>
<keyword evidence="4" id="KW-0378">Hydrolase</keyword>
<dbReference type="InterPro" id="IPR001872">
    <property type="entry name" value="Peptidase_A8"/>
</dbReference>
<keyword evidence="1" id="KW-1003">Cell membrane</keyword>
<dbReference type="PRINTS" id="PR00781">
    <property type="entry name" value="LIPOSIGPTASE"/>
</dbReference>
<gene>
    <name evidence="8" type="ORF">UFOPK3720_00645</name>
</gene>
<dbReference type="GO" id="GO:0016020">
    <property type="term" value="C:membrane"/>
    <property type="evidence" value="ECO:0007669"/>
    <property type="project" value="InterPro"/>
</dbReference>
<reference evidence="8" key="1">
    <citation type="submission" date="2020-05" db="EMBL/GenBank/DDBJ databases">
        <authorList>
            <person name="Chiriac C."/>
            <person name="Salcher M."/>
            <person name="Ghai R."/>
            <person name="Kavagutti S V."/>
        </authorList>
    </citation>
    <scope>NUCLEOTIDE SEQUENCE</scope>
</reference>
<feature type="transmembrane region" description="Helical" evidence="7">
    <location>
        <begin position="95"/>
        <end position="113"/>
    </location>
</feature>
<evidence type="ECO:0000256" key="6">
    <source>
        <dbReference type="ARBA" id="ARBA00023136"/>
    </source>
</evidence>
<dbReference type="HAMAP" id="MF_00161">
    <property type="entry name" value="LspA"/>
    <property type="match status" value="1"/>
</dbReference>
<keyword evidence="3 7" id="KW-0812">Transmembrane</keyword>
<sequence>MTSRRSCIAVLAGVAATVVLLDRLTKAWAVDVMLPRLQPGGAGPIDVIGSWVRFTYTENTGAAFSLGTGYTWIFSIIAVVVAVVIVRTSRQLGSIGWSIAFGGLLGGLLGNLIDRLVREPSPGMGSVVDFIAFPNFPVFNVADMSIVGSAALMVFLSIRGIDLKGRAATA</sequence>
<keyword evidence="2" id="KW-0645">Protease</keyword>
<evidence type="ECO:0000256" key="7">
    <source>
        <dbReference type="SAM" id="Phobius"/>
    </source>
</evidence>
<evidence type="ECO:0000256" key="3">
    <source>
        <dbReference type="ARBA" id="ARBA00022692"/>
    </source>
</evidence>
<feature type="transmembrane region" description="Helical" evidence="7">
    <location>
        <begin position="133"/>
        <end position="156"/>
    </location>
</feature>
<evidence type="ECO:0000256" key="5">
    <source>
        <dbReference type="ARBA" id="ARBA00022989"/>
    </source>
</evidence>